<sequence length="114" mass="12523">MAPKPLIEPAALAIVGLKRDIETRHQWLGHLNSNILHSFITLLAIKVEVSSGLWYISNALVPTRRIWAFTSMFVAIIATRPNLEMGHDASSCPSTSSSQPAETNDRSESAPTNR</sequence>
<dbReference type="EMBL" id="AWWV01008920">
    <property type="protein sequence ID" value="OMO88753.1"/>
    <property type="molecule type" value="Genomic_DNA"/>
</dbReference>
<dbReference type="Gramene" id="OMO88753">
    <property type="protein sequence ID" value="OMO88753"/>
    <property type="gene ID" value="CCACVL1_08228"/>
</dbReference>
<evidence type="ECO:0000313" key="2">
    <source>
        <dbReference type="EMBL" id="OMO88753.1"/>
    </source>
</evidence>
<proteinExistence type="predicted"/>
<organism evidence="2 3">
    <name type="scientific">Corchorus capsularis</name>
    <name type="common">Jute</name>
    <dbReference type="NCBI Taxonomy" id="210143"/>
    <lineage>
        <taxon>Eukaryota</taxon>
        <taxon>Viridiplantae</taxon>
        <taxon>Streptophyta</taxon>
        <taxon>Embryophyta</taxon>
        <taxon>Tracheophyta</taxon>
        <taxon>Spermatophyta</taxon>
        <taxon>Magnoliopsida</taxon>
        <taxon>eudicotyledons</taxon>
        <taxon>Gunneridae</taxon>
        <taxon>Pentapetalae</taxon>
        <taxon>rosids</taxon>
        <taxon>malvids</taxon>
        <taxon>Malvales</taxon>
        <taxon>Malvaceae</taxon>
        <taxon>Grewioideae</taxon>
        <taxon>Apeibeae</taxon>
        <taxon>Corchorus</taxon>
    </lineage>
</organism>
<comment type="caution">
    <text evidence="2">The sequence shown here is derived from an EMBL/GenBank/DDBJ whole genome shotgun (WGS) entry which is preliminary data.</text>
</comment>
<evidence type="ECO:0000256" key="1">
    <source>
        <dbReference type="SAM" id="MobiDB-lite"/>
    </source>
</evidence>
<keyword evidence="3" id="KW-1185">Reference proteome</keyword>
<feature type="region of interest" description="Disordered" evidence="1">
    <location>
        <begin position="86"/>
        <end position="114"/>
    </location>
</feature>
<dbReference type="Proteomes" id="UP000188268">
    <property type="component" value="Unassembled WGS sequence"/>
</dbReference>
<reference evidence="2 3" key="1">
    <citation type="submission" date="2013-09" db="EMBL/GenBank/DDBJ databases">
        <title>Corchorus capsularis genome sequencing.</title>
        <authorList>
            <person name="Alam M."/>
            <person name="Haque M.S."/>
            <person name="Islam M.S."/>
            <person name="Emdad E.M."/>
            <person name="Islam M.M."/>
            <person name="Ahmed B."/>
            <person name="Halim A."/>
            <person name="Hossen Q.M.M."/>
            <person name="Hossain M.Z."/>
            <person name="Ahmed R."/>
            <person name="Khan M.M."/>
            <person name="Islam R."/>
            <person name="Rashid M.M."/>
            <person name="Khan S.A."/>
            <person name="Rahman M.S."/>
            <person name="Alam M."/>
        </authorList>
    </citation>
    <scope>NUCLEOTIDE SEQUENCE [LARGE SCALE GENOMIC DNA]</scope>
    <source>
        <strain evidence="3">cv. CVL-1</strain>
        <tissue evidence="2">Whole seedling</tissue>
    </source>
</reference>
<gene>
    <name evidence="2" type="ORF">CCACVL1_08228</name>
</gene>
<evidence type="ECO:0000313" key="3">
    <source>
        <dbReference type="Proteomes" id="UP000188268"/>
    </source>
</evidence>
<protein>
    <submittedName>
        <fullName evidence="2">Uncharacterized protein</fullName>
    </submittedName>
</protein>
<dbReference type="AlphaFoldDB" id="A0A1R3J1Q1"/>
<accession>A0A1R3J1Q1</accession>
<name>A0A1R3J1Q1_COCAP</name>